<protein>
    <submittedName>
        <fullName evidence="1">Uncharacterized protein</fullName>
    </submittedName>
</protein>
<dbReference type="SUPFAM" id="SSF48726">
    <property type="entry name" value="Immunoglobulin"/>
    <property type="match status" value="1"/>
</dbReference>
<dbReference type="InterPro" id="IPR036179">
    <property type="entry name" value="Ig-like_dom_sf"/>
</dbReference>
<feature type="non-terminal residue" evidence="1">
    <location>
        <position position="1"/>
    </location>
</feature>
<dbReference type="EMBL" id="JAMKFB020000019">
    <property type="protein sequence ID" value="KAL0166594.1"/>
    <property type="molecule type" value="Genomic_DNA"/>
</dbReference>
<dbReference type="AlphaFoldDB" id="A0ABD0NXI6"/>
<proteinExistence type="predicted"/>
<evidence type="ECO:0000313" key="2">
    <source>
        <dbReference type="Proteomes" id="UP001529510"/>
    </source>
</evidence>
<dbReference type="Proteomes" id="UP001529510">
    <property type="component" value="Unassembled WGS sequence"/>
</dbReference>
<comment type="caution">
    <text evidence="1">The sequence shown here is derived from an EMBL/GenBank/DDBJ whole genome shotgun (WGS) entry which is preliminary data.</text>
</comment>
<feature type="non-terminal residue" evidence="1">
    <location>
        <position position="50"/>
    </location>
</feature>
<keyword evidence="2" id="KW-1185">Reference proteome</keyword>
<organism evidence="1 2">
    <name type="scientific">Cirrhinus mrigala</name>
    <name type="common">Mrigala</name>
    <dbReference type="NCBI Taxonomy" id="683832"/>
    <lineage>
        <taxon>Eukaryota</taxon>
        <taxon>Metazoa</taxon>
        <taxon>Chordata</taxon>
        <taxon>Craniata</taxon>
        <taxon>Vertebrata</taxon>
        <taxon>Euteleostomi</taxon>
        <taxon>Actinopterygii</taxon>
        <taxon>Neopterygii</taxon>
        <taxon>Teleostei</taxon>
        <taxon>Ostariophysi</taxon>
        <taxon>Cypriniformes</taxon>
        <taxon>Cyprinidae</taxon>
        <taxon>Labeoninae</taxon>
        <taxon>Labeonini</taxon>
        <taxon>Cirrhinus</taxon>
    </lineage>
</organism>
<reference evidence="1 2" key="1">
    <citation type="submission" date="2024-05" db="EMBL/GenBank/DDBJ databases">
        <title>Genome sequencing and assembly of Indian major carp, Cirrhinus mrigala (Hamilton, 1822).</title>
        <authorList>
            <person name="Mohindra V."/>
            <person name="Chowdhury L.M."/>
            <person name="Lal K."/>
            <person name="Jena J.K."/>
        </authorList>
    </citation>
    <scope>NUCLEOTIDE SEQUENCE [LARGE SCALE GENOMIC DNA]</scope>
    <source>
        <strain evidence="1">CM1030</strain>
        <tissue evidence="1">Blood</tissue>
    </source>
</reference>
<name>A0ABD0NXI6_CIRMR</name>
<dbReference type="Gene3D" id="2.60.40.10">
    <property type="entry name" value="Immunoglobulins"/>
    <property type="match status" value="1"/>
</dbReference>
<gene>
    <name evidence="1" type="ORF">M9458_038438</name>
</gene>
<evidence type="ECO:0000313" key="1">
    <source>
        <dbReference type="EMBL" id="KAL0166594.1"/>
    </source>
</evidence>
<dbReference type="InterPro" id="IPR013783">
    <property type="entry name" value="Ig-like_fold"/>
</dbReference>
<sequence>SYEEVQSPDSLSVKTGDSVSINCIGTSGVGSDMSWYLRKPGESPKLLIYQ</sequence>
<accession>A0ABD0NXI6</accession>